<keyword evidence="2" id="KW-1185">Reference proteome</keyword>
<dbReference type="InterPro" id="IPR043519">
    <property type="entry name" value="NT_sf"/>
</dbReference>
<proteinExistence type="predicted"/>
<dbReference type="EMBL" id="JACJIA010000012">
    <property type="protein sequence ID" value="MBA8955720.1"/>
    <property type="molecule type" value="Genomic_DNA"/>
</dbReference>
<evidence type="ECO:0000313" key="1">
    <source>
        <dbReference type="EMBL" id="MBA8955720.1"/>
    </source>
</evidence>
<dbReference type="AlphaFoldDB" id="A0A7W3QQH8"/>
<reference evidence="1 2" key="1">
    <citation type="submission" date="2020-08" db="EMBL/GenBank/DDBJ databases">
        <title>Genomic Encyclopedia of Type Strains, Phase IV (KMG-IV): sequencing the most valuable type-strain genomes for metagenomic binning, comparative biology and taxonomic classification.</title>
        <authorList>
            <person name="Goeker M."/>
        </authorList>
    </citation>
    <scope>NUCLEOTIDE SEQUENCE [LARGE SCALE GENOMIC DNA]</scope>
    <source>
        <strain evidence="1 2">DSM 44197</strain>
    </source>
</reference>
<dbReference type="RefSeq" id="WP_182847673.1">
    <property type="nucleotide sequence ID" value="NZ_BAAALP010000045.1"/>
</dbReference>
<gene>
    <name evidence="1" type="ORF">HNR61_007396</name>
</gene>
<name>A0A7W3QQH8_ACTNM</name>
<organism evidence="1 2">
    <name type="scientific">Actinomadura namibiensis</name>
    <dbReference type="NCBI Taxonomy" id="182080"/>
    <lineage>
        <taxon>Bacteria</taxon>
        <taxon>Bacillati</taxon>
        <taxon>Actinomycetota</taxon>
        <taxon>Actinomycetes</taxon>
        <taxon>Streptosporangiales</taxon>
        <taxon>Thermomonosporaceae</taxon>
        <taxon>Actinomadura</taxon>
    </lineage>
</organism>
<evidence type="ECO:0000313" key="2">
    <source>
        <dbReference type="Proteomes" id="UP000572680"/>
    </source>
</evidence>
<dbReference type="Proteomes" id="UP000572680">
    <property type="component" value="Unassembled WGS sequence"/>
</dbReference>
<dbReference type="SUPFAM" id="SSF81301">
    <property type="entry name" value="Nucleotidyltransferase"/>
    <property type="match status" value="1"/>
</dbReference>
<sequence>MGTAEEIAAAVADHPLVRAVEPIGSRAPDGFRAATELSDWDFAVSVEDFGEVAGDLPRLVAPYDPVAVQWDPLGDHACYLVVLPGPVKVDLVFPEVARRPNPPWRVGPDTLPAIDVHFWCWTLGLVAKRRHGMNDRVRGELLRMSGHLLAPLGVREVPSSLEEAATRYLRARDRLETRYGQPVPRRLEREILPLVGTAHDDRYRPSGLSF</sequence>
<comment type="caution">
    <text evidence="1">The sequence shown here is derived from an EMBL/GenBank/DDBJ whole genome shotgun (WGS) entry which is preliminary data.</text>
</comment>
<protein>
    <submittedName>
        <fullName evidence="1">Uncharacterized protein</fullName>
    </submittedName>
</protein>
<accession>A0A7W3QQH8</accession>